<feature type="transmembrane region" description="Helical" evidence="1">
    <location>
        <begin position="93"/>
        <end position="118"/>
    </location>
</feature>
<evidence type="ECO:0000256" key="1">
    <source>
        <dbReference type="SAM" id="Phobius"/>
    </source>
</evidence>
<protein>
    <submittedName>
        <fullName evidence="2">Uncharacterized protein</fullName>
    </submittedName>
</protein>
<keyword evidence="1" id="KW-0472">Membrane</keyword>
<evidence type="ECO:0000313" key="2">
    <source>
        <dbReference type="EMBL" id="KKQ66997.1"/>
    </source>
</evidence>
<keyword evidence="1" id="KW-1133">Transmembrane helix</keyword>
<proteinExistence type="predicted"/>
<sequence length="224" mass="25907">MGKLTANQFLLPFFLLSFSIIFSIYIELHSNKDLFYQSGVQERQTNQYFCTVSFKSGFPFVFYTASENHYDLSSESDIKKLCPKVANLSKSNYLYLTLDILILTVLIFFMFISPYLLIKHLKYRIRPLRVIASFTLGLIWAFFGFTSVLRHIDTDRPFDLLDYTLGIAYVISSILGEMMVKLAGIRNLPIFDFLVLLLVPIGITTFLSFIFVEAVQYSLKKLTR</sequence>
<feature type="transmembrane region" description="Helical" evidence="1">
    <location>
        <begin position="130"/>
        <end position="148"/>
    </location>
</feature>
<name>A0A0G0JJH3_9BACT</name>
<gene>
    <name evidence="2" type="ORF">US86_C0002G0114</name>
</gene>
<accession>A0A0G0JJH3</accession>
<evidence type="ECO:0000313" key="3">
    <source>
        <dbReference type="Proteomes" id="UP000034235"/>
    </source>
</evidence>
<dbReference type="Proteomes" id="UP000034235">
    <property type="component" value="Unassembled WGS sequence"/>
</dbReference>
<feature type="transmembrane region" description="Helical" evidence="1">
    <location>
        <begin position="9"/>
        <end position="26"/>
    </location>
</feature>
<dbReference type="EMBL" id="LBUP01000002">
    <property type="protein sequence ID" value="KKQ66997.1"/>
    <property type="molecule type" value="Genomic_DNA"/>
</dbReference>
<feature type="transmembrane region" description="Helical" evidence="1">
    <location>
        <begin position="190"/>
        <end position="212"/>
    </location>
</feature>
<organism evidence="2 3">
    <name type="scientific">Candidatus Daviesbacteria bacterium GW2011_GWA2_38_24</name>
    <dbReference type="NCBI Taxonomy" id="1618422"/>
    <lineage>
        <taxon>Bacteria</taxon>
        <taxon>Candidatus Daviesiibacteriota</taxon>
    </lineage>
</organism>
<keyword evidence="1" id="KW-0812">Transmembrane</keyword>
<feature type="transmembrane region" description="Helical" evidence="1">
    <location>
        <begin position="160"/>
        <end position="178"/>
    </location>
</feature>
<comment type="caution">
    <text evidence="2">The sequence shown here is derived from an EMBL/GenBank/DDBJ whole genome shotgun (WGS) entry which is preliminary data.</text>
</comment>
<dbReference type="AlphaFoldDB" id="A0A0G0JJH3"/>
<reference evidence="2 3" key="1">
    <citation type="journal article" date="2015" name="Nature">
        <title>rRNA introns, odd ribosomes, and small enigmatic genomes across a large radiation of phyla.</title>
        <authorList>
            <person name="Brown C.T."/>
            <person name="Hug L.A."/>
            <person name="Thomas B.C."/>
            <person name="Sharon I."/>
            <person name="Castelle C.J."/>
            <person name="Singh A."/>
            <person name="Wilkins M.J."/>
            <person name="Williams K.H."/>
            <person name="Banfield J.F."/>
        </authorList>
    </citation>
    <scope>NUCLEOTIDE SEQUENCE [LARGE SCALE GENOMIC DNA]</scope>
</reference>